<protein>
    <submittedName>
        <fullName evidence="2">Uncharacterized protein</fullName>
    </submittedName>
</protein>
<comment type="caution">
    <text evidence="2">The sequence shown here is derived from an EMBL/GenBank/DDBJ whole genome shotgun (WGS) entry which is preliminary data.</text>
</comment>
<keyword evidence="1" id="KW-0175">Coiled coil</keyword>
<evidence type="ECO:0000313" key="3">
    <source>
        <dbReference type="Proteomes" id="UP000276133"/>
    </source>
</evidence>
<dbReference type="Proteomes" id="UP000276133">
    <property type="component" value="Unassembled WGS sequence"/>
</dbReference>
<organism evidence="2 3">
    <name type="scientific">Brachionus plicatilis</name>
    <name type="common">Marine rotifer</name>
    <name type="synonym">Brachionus muelleri</name>
    <dbReference type="NCBI Taxonomy" id="10195"/>
    <lineage>
        <taxon>Eukaryota</taxon>
        <taxon>Metazoa</taxon>
        <taxon>Spiralia</taxon>
        <taxon>Gnathifera</taxon>
        <taxon>Rotifera</taxon>
        <taxon>Eurotatoria</taxon>
        <taxon>Monogononta</taxon>
        <taxon>Pseudotrocha</taxon>
        <taxon>Ploima</taxon>
        <taxon>Brachionidae</taxon>
        <taxon>Brachionus</taxon>
    </lineage>
</organism>
<keyword evidence="3" id="KW-1185">Reference proteome</keyword>
<name>A0A3M7PVH1_BRAPC</name>
<dbReference type="AlphaFoldDB" id="A0A3M7PVH1"/>
<reference evidence="2 3" key="1">
    <citation type="journal article" date="2018" name="Sci. Rep.">
        <title>Genomic signatures of local adaptation to the degree of environmental predictability in rotifers.</title>
        <authorList>
            <person name="Franch-Gras L."/>
            <person name="Hahn C."/>
            <person name="Garcia-Roger E.M."/>
            <person name="Carmona M.J."/>
            <person name="Serra M."/>
            <person name="Gomez A."/>
        </authorList>
    </citation>
    <scope>NUCLEOTIDE SEQUENCE [LARGE SCALE GENOMIC DNA]</scope>
    <source>
        <strain evidence="2">HYR1</strain>
    </source>
</reference>
<dbReference type="EMBL" id="REGN01008794">
    <property type="protein sequence ID" value="RNA02668.1"/>
    <property type="molecule type" value="Genomic_DNA"/>
</dbReference>
<feature type="coiled-coil region" evidence="1">
    <location>
        <begin position="30"/>
        <end position="64"/>
    </location>
</feature>
<sequence length="68" mass="8160">MEIKIDKEIIFTSLKRNNYIINKRLLIELSMHIESKFKKLEEEVEHLKAAVIEKDSKIKCLENQIFNQ</sequence>
<proteinExistence type="predicted"/>
<evidence type="ECO:0000313" key="2">
    <source>
        <dbReference type="EMBL" id="RNA02668.1"/>
    </source>
</evidence>
<gene>
    <name evidence="2" type="ORF">BpHYR1_028532</name>
</gene>
<evidence type="ECO:0000256" key="1">
    <source>
        <dbReference type="SAM" id="Coils"/>
    </source>
</evidence>
<accession>A0A3M7PVH1</accession>